<dbReference type="InterPro" id="IPR003497">
    <property type="entry name" value="BRO_N_domain"/>
</dbReference>
<dbReference type="Pfam" id="PF03374">
    <property type="entry name" value="ANT"/>
    <property type="match status" value="1"/>
</dbReference>
<dbReference type="SMART" id="SM01040">
    <property type="entry name" value="Bro-N"/>
    <property type="match status" value="1"/>
</dbReference>
<evidence type="ECO:0000313" key="2">
    <source>
        <dbReference type="EMBL" id="HAB7362775.1"/>
    </source>
</evidence>
<protein>
    <submittedName>
        <fullName evidence="2">Phage antirepressor</fullName>
    </submittedName>
</protein>
<proteinExistence type="predicted"/>
<evidence type="ECO:0000313" key="4">
    <source>
        <dbReference type="Proteomes" id="UP000840197"/>
    </source>
</evidence>
<comment type="caution">
    <text evidence="2">The sequence shown here is derived from an EMBL/GenBank/DDBJ whole genome shotgun (WGS) entry which is preliminary data.</text>
</comment>
<dbReference type="Proteomes" id="UP000845014">
    <property type="component" value="Unassembled WGS sequence"/>
</dbReference>
<evidence type="ECO:0000313" key="3">
    <source>
        <dbReference type="EMBL" id="HAB8399840.1"/>
    </source>
</evidence>
<gene>
    <name evidence="2" type="ORF">GYO01_01525</name>
    <name evidence="3" type="ORF">GYR60_15120</name>
</gene>
<reference evidence="4 5" key="1">
    <citation type="journal article" date="2018" name="Genome Biol.">
        <title>SKESA: strategic k-mer extension for scrupulous assemblies.</title>
        <authorList>
            <person name="Souvorov A."/>
            <person name="Agarwala R."/>
            <person name="Lipman D.J."/>
        </authorList>
    </citation>
    <scope>NUCLEOTIDE SEQUENCE [LARGE SCALE GENOMIC DNA]</scope>
    <source>
        <strain evidence="3 4">CFIAFB20130012</strain>
        <strain evidence="2 5">CFIAFB20160079</strain>
    </source>
</reference>
<reference evidence="2" key="2">
    <citation type="submission" date="2020-01" db="EMBL/GenBank/DDBJ databases">
        <authorList>
            <consortium name="NCBI Pathogen Detection Project"/>
        </authorList>
    </citation>
    <scope>NUCLEOTIDE SEQUENCE</scope>
    <source>
        <strain evidence="3">CFIAFB20130012</strain>
        <strain evidence="2">CFIAFB20160079</strain>
    </source>
</reference>
<accession>A0A9P3QRP5</accession>
<organism evidence="2 5">
    <name type="scientific">Listeria monocytogenes</name>
    <dbReference type="NCBI Taxonomy" id="1639"/>
    <lineage>
        <taxon>Bacteria</taxon>
        <taxon>Bacillati</taxon>
        <taxon>Bacillota</taxon>
        <taxon>Bacilli</taxon>
        <taxon>Bacillales</taxon>
        <taxon>Listeriaceae</taxon>
        <taxon>Listeria</taxon>
    </lineage>
</organism>
<evidence type="ECO:0000259" key="1">
    <source>
        <dbReference type="PROSITE" id="PS51750"/>
    </source>
</evidence>
<dbReference type="PROSITE" id="PS51750">
    <property type="entry name" value="BRO_N"/>
    <property type="match status" value="1"/>
</dbReference>
<dbReference type="RefSeq" id="WP_023548969.1">
    <property type="nucleotide sequence ID" value="NC_021837.1"/>
</dbReference>
<sequence>MNELQNFNFEGNNIRTVSINDKFYFIGKDVADVLGYSETNAMTKRLDEEDFISAKLEGMNMNSTLINESGLYSAIIGSRLPAAKKFKRWVTSEVLPSIRKYGMYARDELLDNPELLLDVVTSLKAEREKRLIAEQQVNELQPKATYYDLILQNNSLVSISKIAKDYGMSGVTLNKRLHDYGVQFKQGKTWLLYQKYADKGYTQSKTEIVNGGKTTVMHTYWTQAGRLFIYDLLKTEGVYPTLEKNYENSFERRCWN</sequence>
<dbReference type="AlphaFoldDB" id="A0A9P3QRP5"/>
<dbReference type="EMBL" id="DAAIHR010000030">
    <property type="protein sequence ID" value="HAB8399840.1"/>
    <property type="molecule type" value="Genomic_DNA"/>
</dbReference>
<dbReference type="Pfam" id="PF02498">
    <property type="entry name" value="Bro-N"/>
    <property type="match status" value="1"/>
</dbReference>
<dbReference type="InterPro" id="IPR005039">
    <property type="entry name" value="Ant_C"/>
</dbReference>
<dbReference type="Proteomes" id="UP000840197">
    <property type="component" value="Unassembled WGS sequence"/>
</dbReference>
<dbReference type="GO" id="GO:0003677">
    <property type="term" value="F:DNA binding"/>
    <property type="evidence" value="ECO:0007669"/>
    <property type="project" value="InterPro"/>
</dbReference>
<dbReference type="PANTHER" id="PTHR36180">
    <property type="entry name" value="DNA-BINDING PROTEIN-RELATED-RELATED"/>
    <property type="match status" value="1"/>
</dbReference>
<dbReference type="EMBL" id="DAAHUJ010000001">
    <property type="protein sequence ID" value="HAB7362775.1"/>
    <property type="molecule type" value="Genomic_DNA"/>
</dbReference>
<name>A0A9P3QRP5_LISMN</name>
<feature type="domain" description="Bro-N" evidence="1">
    <location>
        <begin position="1"/>
        <end position="102"/>
    </location>
</feature>
<evidence type="ECO:0000313" key="5">
    <source>
        <dbReference type="Proteomes" id="UP000845014"/>
    </source>
</evidence>
<dbReference type="PANTHER" id="PTHR36180:SF2">
    <property type="entry name" value="BRO FAMILY PROTEIN"/>
    <property type="match status" value="1"/>
</dbReference>